<reference evidence="1 2" key="1">
    <citation type="submission" date="2019-05" db="EMBL/GenBank/DDBJ databases">
        <title>Another draft genome of Portunus trituberculatus and its Hox gene families provides insights of decapod evolution.</title>
        <authorList>
            <person name="Jeong J.-H."/>
            <person name="Song I."/>
            <person name="Kim S."/>
            <person name="Choi T."/>
            <person name="Kim D."/>
            <person name="Ryu S."/>
            <person name="Kim W."/>
        </authorList>
    </citation>
    <scope>NUCLEOTIDE SEQUENCE [LARGE SCALE GENOMIC DNA]</scope>
    <source>
        <tissue evidence="1">Muscle</tissue>
    </source>
</reference>
<accession>A0A5B7DIY1</accession>
<proteinExistence type="predicted"/>
<sequence>MLPRAGVPRPDSRTSACDGGSRYLAKTWAEFFHPGILRRFFHLYSLSRGCGCAEEALGVSHQPVWWSCEKRLEGADTCLNWTLFISHLMCRRRSVEF</sequence>
<evidence type="ECO:0000313" key="1">
    <source>
        <dbReference type="EMBL" id="MPC21063.1"/>
    </source>
</evidence>
<dbReference type="EMBL" id="VSRR010000939">
    <property type="protein sequence ID" value="MPC21063.1"/>
    <property type="molecule type" value="Genomic_DNA"/>
</dbReference>
<organism evidence="1 2">
    <name type="scientific">Portunus trituberculatus</name>
    <name type="common">Swimming crab</name>
    <name type="synonym">Neptunus trituberculatus</name>
    <dbReference type="NCBI Taxonomy" id="210409"/>
    <lineage>
        <taxon>Eukaryota</taxon>
        <taxon>Metazoa</taxon>
        <taxon>Ecdysozoa</taxon>
        <taxon>Arthropoda</taxon>
        <taxon>Crustacea</taxon>
        <taxon>Multicrustacea</taxon>
        <taxon>Malacostraca</taxon>
        <taxon>Eumalacostraca</taxon>
        <taxon>Eucarida</taxon>
        <taxon>Decapoda</taxon>
        <taxon>Pleocyemata</taxon>
        <taxon>Brachyura</taxon>
        <taxon>Eubrachyura</taxon>
        <taxon>Portunoidea</taxon>
        <taxon>Portunidae</taxon>
        <taxon>Portuninae</taxon>
        <taxon>Portunus</taxon>
    </lineage>
</organism>
<dbReference type="AlphaFoldDB" id="A0A5B7DIY1"/>
<comment type="caution">
    <text evidence="1">The sequence shown here is derived from an EMBL/GenBank/DDBJ whole genome shotgun (WGS) entry which is preliminary data.</text>
</comment>
<keyword evidence="2" id="KW-1185">Reference proteome</keyword>
<evidence type="ECO:0000313" key="2">
    <source>
        <dbReference type="Proteomes" id="UP000324222"/>
    </source>
</evidence>
<protein>
    <submittedName>
        <fullName evidence="1">Uncharacterized protein</fullName>
    </submittedName>
</protein>
<name>A0A5B7DIY1_PORTR</name>
<dbReference type="Proteomes" id="UP000324222">
    <property type="component" value="Unassembled WGS sequence"/>
</dbReference>
<gene>
    <name evidence="1" type="ORF">E2C01_014036</name>
</gene>